<dbReference type="PANTHER" id="PTHR32114:SF2">
    <property type="entry name" value="ABC TRANSPORTER ABCH.3"/>
    <property type="match status" value="1"/>
</dbReference>
<dbReference type="OrthoDB" id="9795626at2"/>
<dbReference type="SUPFAM" id="SSF52540">
    <property type="entry name" value="P-loop containing nucleoside triphosphate hydrolases"/>
    <property type="match status" value="1"/>
</dbReference>
<evidence type="ECO:0000256" key="1">
    <source>
        <dbReference type="SAM" id="Coils"/>
    </source>
</evidence>
<dbReference type="InterPro" id="IPR038729">
    <property type="entry name" value="Rad50/SbcC_AAA"/>
</dbReference>
<dbReference type="PANTHER" id="PTHR32114">
    <property type="entry name" value="ABC TRANSPORTER ABCH.3"/>
    <property type="match status" value="1"/>
</dbReference>
<dbReference type="Pfam" id="PF13558">
    <property type="entry name" value="SbcC_Walker_B"/>
    <property type="match status" value="1"/>
</dbReference>
<accession>A0A3P3W4S7</accession>
<feature type="coiled-coil region" evidence="1">
    <location>
        <begin position="894"/>
        <end position="956"/>
    </location>
</feature>
<feature type="coiled-coil region" evidence="1">
    <location>
        <begin position="635"/>
        <end position="690"/>
    </location>
</feature>
<evidence type="ECO:0000259" key="2">
    <source>
        <dbReference type="Pfam" id="PF13476"/>
    </source>
</evidence>
<comment type="caution">
    <text evidence="3">The sequence shown here is derived from an EMBL/GenBank/DDBJ whole genome shotgun (WGS) entry which is preliminary data.</text>
</comment>
<evidence type="ECO:0000313" key="3">
    <source>
        <dbReference type="EMBL" id="RRJ90105.1"/>
    </source>
</evidence>
<name>A0A3P3W4S7_9FLAO</name>
<dbReference type="AlphaFoldDB" id="A0A3P3W4S7"/>
<proteinExistence type="predicted"/>
<organism evidence="3 4">
    <name type="scientific">Paenimyroides tangerinum</name>
    <dbReference type="NCBI Taxonomy" id="2488728"/>
    <lineage>
        <taxon>Bacteria</taxon>
        <taxon>Pseudomonadati</taxon>
        <taxon>Bacteroidota</taxon>
        <taxon>Flavobacteriia</taxon>
        <taxon>Flavobacteriales</taxon>
        <taxon>Flavobacteriaceae</taxon>
        <taxon>Paenimyroides</taxon>
    </lineage>
</organism>
<keyword evidence="4" id="KW-1185">Reference proteome</keyword>
<feature type="coiled-coil region" evidence="1">
    <location>
        <begin position="518"/>
        <end position="562"/>
    </location>
</feature>
<sequence length="1235" mass="144082">MKITALEINNIASIDGCYQIDFESEPLNSIGLFAITGATGAGKSTILDAICLALYNKTPRLAPLTSTVQIFDTKDKTISNKDVKTLLRKGAIQGHVKLTFIGVDGKYYRSEWNIRRANNRLTGAIQNEIILLHNITDDVAFPENRKTLVLAEIERLVGLKYEQFTKSVILAQGEFTSFLKADDNNRADILEKLTGTDIYSKISRKVFEKYRFHKSEVDVLNTKLEMFQLFTDEEIEALNNEITFLETRIKDLSSDLISSKNIQNWYKTEKEIQQEILIAQNVLTEKREKLISESSRIERFKNIEKFQEIKDVVVAFEKNKEDKKQQFELLENNIQTTKIQSDKLNDLNNELNIFREQFNNKKIEFEKNIPLYKDARNLDLRIEIEHKNLNEKESKKSELENNWIKINSELSSKKINENEINQHKIQINQWFEQNRIYETFIANENLVLAYLNDIQENNQGIPEEEQKIQQFVAKRNSFGPILETKIAEEIEKTSSEIELTKSIAELDSILKNKNLPELENALKELNSIQNSKKNDLENLQNIIQKKEHLEKIESKITDFEQKSIEIKSDLSKIELKKNETTIQKNTLQNVLNRMLLEKSKDVIELRANLINDQACPVCGSLEHPYAKYNSLDKITDETKIEFENLEKKLQNLTSESASLSQQLIQITTTISDYKEEKNKIQIEIDKLNFTVKLISNYDFNFNETENFGLISEALKTISENINSLETDLGYLKRHWFQREEFQQKLYFLHQEKVKLNQEINELKQEISDLNYKLELHSNQIHTKKENYNRLIEEVSRVLDNNLWLDFWQQNENEFIRIHKQMADDWRKHQSELENLSEKRIKIQTEIQEIEKALYLKNEEVQKSKIELFDLQSDFEKIKSKRLQFFNGESIDFVENKLNSEIQNLNQTIESKNLEKLEINNKIIELNSQKNGFEDYLKKLDSTLNQYQTEINNWSETNEISLENVSVYLQFNAEWIQNERNYIQQIHTEIDKQLALFEDKKHTLEKHSKNNKPEIYEEEIILKINEIEIQINELKEKALSNKHHLQTDFDQRKTQSSLIEKRIQLGNIATKWNQLNDLIGSADGAKFKKIAQEYTLDILLRYANIHLKKINRRYVLERIPNTLSLQVIDNDMACEIRSVHSLSGGESFLVSLALALALSSLSSSKMNIESLFIDEGFGTLDAQTLAIAMDALESLQNQGKKVGVISHVSEMTERIPVQIHVEKHGNGRSSIEIISF</sequence>
<keyword evidence="1" id="KW-0175">Coiled coil</keyword>
<feature type="domain" description="Rad50/SbcC-type AAA" evidence="2">
    <location>
        <begin position="6"/>
        <end position="249"/>
    </location>
</feature>
<feature type="coiled-coil region" evidence="1">
    <location>
        <begin position="313"/>
        <end position="409"/>
    </location>
</feature>
<gene>
    <name evidence="3" type="ORF">EG240_09555</name>
</gene>
<dbReference type="Pfam" id="PF13476">
    <property type="entry name" value="AAA_23"/>
    <property type="match status" value="1"/>
</dbReference>
<dbReference type="Proteomes" id="UP000275719">
    <property type="component" value="Unassembled WGS sequence"/>
</dbReference>
<dbReference type="Gene3D" id="3.40.50.300">
    <property type="entry name" value="P-loop containing nucleotide triphosphate hydrolases"/>
    <property type="match status" value="2"/>
</dbReference>
<evidence type="ECO:0000313" key="4">
    <source>
        <dbReference type="Proteomes" id="UP000275719"/>
    </source>
</evidence>
<dbReference type="GO" id="GO:0006302">
    <property type="term" value="P:double-strand break repair"/>
    <property type="evidence" value="ECO:0007669"/>
    <property type="project" value="InterPro"/>
</dbReference>
<dbReference type="GO" id="GO:0016887">
    <property type="term" value="F:ATP hydrolysis activity"/>
    <property type="evidence" value="ECO:0007669"/>
    <property type="project" value="InterPro"/>
</dbReference>
<dbReference type="InterPro" id="IPR027417">
    <property type="entry name" value="P-loop_NTPase"/>
</dbReference>
<dbReference type="RefSeq" id="WP_125019172.1">
    <property type="nucleotide sequence ID" value="NZ_RQVQ01000019.1"/>
</dbReference>
<dbReference type="EMBL" id="RQVQ01000019">
    <property type="protein sequence ID" value="RRJ90105.1"/>
    <property type="molecule type" value="Genomic_DNA"/>
</dbReference>
<dbReference type="Gene3D" id="1.20.5.340">
    <property type="match status" value="1"/>
</dbReference>
<protein>
    <recommendedName>
        <fullName evidence="2">Rad50/SbcC-type AAA domain-containing protein</fullName>
    </recommendedName>
</protein>
<reference evidence="3 4" key="1">
    <citation type="submission" date="2018-11" db="EMBL/GenBank/DDBJ databases">
        <title>Flavobacterium sp. nov., YIM 102701-2 draft genome.</title>
        <authorList>
            <person name="Li G."/>
            <person name="Jiang Y."/>
        </authorList>
    </citation>
    <scope>NUCLEOTIDE SEQUENCE [LARGE SCALE GENOMIC DNA]</scope>
    <source>
        <strain evidence="3 4">YIM 102701-2</strain>
    </source>
</reference>
<feature type="coiled-coil region" evidence="1">
    <location>
        <begin position="738"/>
        <end position="793"/>
    </location>
</feature>